<dbReference type="GO" id="GO:0015250">
    <property type="term" value="F:water channel activity"/>
    <property type="evidence" value="ECO:0007669"/>
    <property type="project" value="TreeGrafter"/>
</dbReference>
<evidence type="ECO:0000256" key="9">
    <source>
        <dbReference type="ARBA" id="ARBA00049405"/>
    </source>
</evidence>
<protein>
    <submittedName>
        <fullName evidence="12">AQP9 protein</fullName>
    </submittedName>
</protein>
<dbReference type="InterPro" id="IPR050363">
    <property type="entry name" value="MIP/Aquaporin"/>
</dbReference>
<dbReference type="InterPro" id="IPR022357">
    <property type="entry name" value="MIP_CS"/>
</dbReference>
<comment type="subcellular location">
    <subcellularLocation>
        <location evidence="1">Membrane</location>
        <topology evidence="1">Multi-pass membrane protein</topology>
    </subcellularLocation>
</comment>
<dbReference type="EMBL" id="VZRM01005027">
    <property type="protein sequence ID" value="NWV38016.1"/>
    <property type="molecule type" value="Genomic_DNA"/>
</dbReference>
<evidence type="ECO:0000256" key="6">
    <source>
        <dbReference type="ARBA" id="ARBA00023136"/>
    </source>
</evidence>
<evidence type="ECO:0000256" key="2">
    <source>
        <dbReference type="ARBA" id="ARBA00006175"/>
    </source>
</evidence>
<name>A0A7K6EG91_9PASS</name>
<keyword evidence="5 11" id="KW-1133">Transmembrane helix</keyword>
<proteinExistence type="inferred from homology"/>
<organism evidence="12 13">
    <name type="scientific">Grantiella picta</name>
    <dbReference type="NCBI Taxonomy" id="266360"/>
    <lineage>
        <taxon>Eukaryota</taxon>
        <taxon>Metazoa</taxon>
        <taxon>Chordata</taxon>
        <taxon>Craniata</taxon>
        <taxon>Vertebrata</taxon>
        <taxon>Euteleostomi</taxon>
        <taxon>Archelosauria</taxon>
        <taxon>Archosauria</taxon>
        <taxon>Dinosauria</taxon>
        <taxon>Saurischia</taxon>
        <taxon>Theropoda</taxon>
        <taxon>Coelurosauria</taxon>
        <taxon>Aves</taxon>
        <taxon>Neognathae</taxon>
        <taxon>Neoaves</taxon>
        <taxon>Telluraves</taxon>
        <taxon>Australaves</taxon>
        <taxon>Passeriformes</taxon>
        <taxon>Meliphagoidea</taxon>
        <taxon>Meliphagidae</taxon>
        <taxon>Grantiella</taxon>
    </lineage>
</organism>
<dbReference type="PRINTS" id="PR00783">
    <property type="entry name" value="MINTRINSICP"/>
</dbReference>
<gene>
    <name evidence="12" type="primary">Aqp9</name>
    <name evidence="12" type="ORF">GRAPIC_R08992</name>
</gene>
<evidence type="ECO:0000256" key="1">
    <source>
        <dbReference type="ARBA" id="ARBA00004141"/>
    </source>
</evidence>
<dbReference type="GO" id="GO:0015204">
    <property type="term" value="F:urea transmembrane transporter activity"/>
    <property type="evidence" value="ECO:0007669"/>
    <property type="project" value="TreeGrafter"/>
</dbReference>
<keyword evidence="13" id="KW-1185">Reference proteome</keyword>
<dbReference type="PRINTS" id="PR02021">
    <property type="entry name" value="AQUAPORIN9"/>
</dbReference>
<dbReference type="CDD" id="cd00333">
    <property type="entry name" value="MIP"/>
    <property type="match status" value="1"/>
</dbReference>
<feature type="transmembrane region" description="Helical" evidence="11">
    <location>
        <begin position="62"/>
        <end position="84"/>
    </location>
</feature>
<evidence type="ECO:0000313" key="12">
    <source>
        <dbReference type="EMBL" id="NWV38016.1"/>
    </source>
</evidence>
<evidence type="ECO:0000256" key="5">
    <source>
        <dbReference type="ARBA" id="ARBA00022989"/>
    </source>
</evidence>
<feature type="non-terminal residue" evidence="12">
    <location>
        <position position="1"/>
    </location>
</feature>
<evidence type="ECO:0000256" key="11">
    <source>
        <dbReference type="SAM" id="Phobius"/>
    </source>
</evidence>
<evidence type="ECO:0000256" key="10">
    <source>
        <dbReference type="RuleBase" id="RU000477"/>
    </source>
</evidence>
<dbReference type="InterPro" id="IPR015685">
    <property type="entry name" value="Aquaporin_9"/>
</dbReference>
<dbReference type="PANTHER" id="PTHR43829:SF6">
    <property type="entry name" value="AQUAPORIN-9"/>
    <property type="match status" value="1"/>
</dbReference>
<keyword evidence="6 11" id="KW-0472">Membrane</keyword>
<comment type="catalytic activity">
    <reaction evidence="8">
        <text>H2O(in) = H2O(out)</text>
        <dbReference type="Rhea" id="RHEA:29667"/>
        <dbReference type="ChEBI" id="CHEBI:15377"/>
    </reaction>
</comment>
<dbReference type="PANTHER" id="PTHR43829">
    <property type="entry name" value="AQUAPORIN OR AQUAGLYCEROPORIN RELATED"/>
    <property type="match status" value="1"/>
</dbReference>
<comment type="catalytic activity">
    <reaction evidence="7">
        <text>urea(in) = urea(out)</text>
        <dbReference type="Rhea" id="RHEA:32799"/>
        <dbReference type="ChEBI" id="CHEBI:16199"/>
    </reaction>
</comment>
<dbReference type="NCBIfam" id="TIGR00861">
    <property type="entry name" value="MIP"/>
    <property type="match status" value="1"/>
</dbReference>
<accession>A0A7K6EG91</accession>
<comment type="caution">
    <text evidence="12">The sequence shown here is derived from an EMBL/GenBank/DDBJ whole genome shotgun (WGS) entry which is preliminary data.</text>
</comment>
<dbReference type="Gene3D" id="1.20.1080.10">
    <property type="entry name" value="Glycerol uptake facilitator protein"/>
    <property type="match status" value="1"/>
</dbReference>
<dbReference type="InterPro" id="IPR000425">
    <property type="entry name" value="MIP"/>
</dbReference>
<evidence type="ECO:0000256" key="8">
    <source>
        <dbReference type="ARBA" id="ARBA00034651"/>
    </source>
</evidence>
<dbReference type="GO" id="GO:0015254">
    <property type="term" value="F:glycerol channel activity"/>
    <property type="evidence" value="ECO:0007669"/>
    <property type="project" value="TreeGrafter"/>
</dbReference>
<dbReference type="Proteomes" id="UP000575029">
    <property type="component" value="Unassembled WGS sequence"/>
</dbReference>
<evidence type="ECO:0000256" key="4">
    <source>
        <dbReference type="ARBA" id="ARBA00022692"/>
    </source>
</evidence>
<evidence type="ECO:0000256" key="3">
    <source>
        <dbReference type="ARBA" id="ARBA00022448"/>
    </source>
</evidence>
<comment type="catalytic activity">
    <reaction evidence="9">
        <text>glycerol(in) = glycerol(out)</text>
        <dbReference type="Rhea" id="RHEA:29675"/>
        <dbReference type="ChEBI" id="CHEBI:17754"/>
    </reaction>
</comment>
<dbReference type="PROSITE" id="PS00221">
    <property type="entry name" value="MIP"/>
    <property type="match status" value="1"/>
</dbReference>
<reference evidence="12 13" key="1">
    <citation type="submission" date="2019-09" db="EMBL/GenBank/DDBJ databases">
        <title>Bird 10,000 Genomes (B10K) Project - Family phase.</title>
        <authorList>
            <person name="Zhang G."/>
        </authorList>
    </citation>
    <scope>NUCLEOTIDE SEQUENCE [LARGE SCALE GENOMIC DNA]</scope>
    <source>
        <strain evidence="12">B10K-DU-029-50</strain>
        <tissue evidence="12">Heart</tissue>
    </source>
</reference>
<feature type="transmembrane region" description="Helical" evidence="11">
    <location>
        <begin position="192"/>
        <end position="210"/>
    </location>
</feature>
<dbReference type="FunFam" id="1.20.1080.10:FF:000005">
    <property type="entry name" value="Aquaporin 3"/>
    <property type="match status" value="1"/>
</dbReference>
<evidence type="ECO:0000256" key="7">
    <source>
        <dbReference type="ARBA" id="ARBA00033993"/>
    </source>
</evidence>
<feature type="transmembrane region" description="Helical" evidence="11">
    <location>
        <begin position="159"/>
        <end position="180"/>
    </location>
</feature>
<evidence type="ECO:0000313" key="13">
    <source>
        <dbReference type="Proteomes" id="UP000575029"/>
    </source>
</evidence>
<comment type="similarity">
    <text evidence="2 10">Belongs to the MIP/aquaporin (TC 1.A.8) family.</text>
</comment>
<feature type="transmembrane region" description="Helical" evidence="11">
    <location>
        <begin position="244"/>
        <end position="266"/>
    </location>
</feature>
<dbReference type="Pfam" id="PF00230">
    <property type="entry name" value="MIP"/>
    <property type="match status" value="1"/>
</dbReference>
<keyword evidence="3 10" id="KW-0813">Transport</keyword>
<dbReference type="AlphaFoldDB" id="A0A7K6EG91"/>
<dbReference type="InterPro" id="IPR023271">
    <property type="entry name" value="Aquaporin-like"/>
</dbReference>
<feature type="transmembrane region" description="Helical" evidence="11">
    <location>
        <begin position="105"/>
        <end position="126"/>
    </location>
</feature>
<dbReference type="SUPFAM" id="SSF81338">
    <property type="entry name" value="Aquaporin-like"/>
    <property type="match status" value="1"/>
</dbReference>
<keyword evidence="4 10" id="KW-0812">Transmembrane</keyword>
<dbReference type="GO" id="GO:0016323">
    <property type="term" value="C:basolateral plasma membrane"/>
    <property type="evidence" value="ECO:0007669"/>
    <property type="project" value="TreeGrafter"/>
</dbReference>
<feature type="non-terminal residue" evidence="12">
    <location>
        <position position="291"/>
    </location>
</feature>
<sequence length="291" mass="31064">EEAKMSRKSKRSLKEKLSLKNSLLKEALSEFLGTLVLIALGCGCVGQSVLSRGEHGGPMMVTVGFATAVIVAVYVSGGVSGGHINPAVSFAMCVTRRLKWTKLPIYILAQLLGAFVGAATVFGIYYDAFMEFSDGKLEVTGPNATAQIFATYPAPYLSLINGFVDQVISTAFLLLGVFALLDARNNSIPKGLEPIAIGLLIIAISSSLGMNSGCAMNPARDLGPRLFTAIAGWGMEVFTAGNNWWWVPIVAPMLGSTLGAMIYLICIEIHHSALPSEEENEAHAKYELTNM</sequence>